<dbReference type="AlphaFoldDB" id="A0A914UJG2"/>
<evidence type="ECO:0000256" key="1">
    <source>
        <dbReference type="SAM" id="MobiDB-lite"/>
    </source>
</evidence>
<evidence type="ECO:0000313" key="2">
    <source>
        <dbReference type="Proteomes" id="UP000887566"/>
    </source>
</evidence>
<accession>A0A914UJG2</accession>
<protein>
    <submittedName>
        <fullName evidence="3">Uncharacterized protein</fullName>
    </submittedName>
</protein>
<feature type="region of interest" description="Disordered" evidence="1">
    <location>
        <begin position="118"/>
        <end position="171"/>
    </location>
</feature>
<feature type="compositionally biased region" description="Low complexity" evidence="1">
    <location>
        <begin position="155"/>
        <end position="164"/>
    </location>
</feature>
<name>A0A914UJG2_9BILA</name>
<evidence type="ECO:0000313" key="3">
    <source>
        <dbReference type="WBParaSite" id="PSAMB.scaffold1059size36538.g10669.t1"/>
    </source>
</evidence>
<dbReference type="Proteomes" id="UP000887566">
    <property type="component" value="Unplaced"/>
</dbReference>
<proteinExistence type="predicted"/>
<sequence>MGKLSTSKGKAMLWPAEDANVTSSSSMMSTRLTHPVIFRRSHCGKNAVVIFPLPGPEDLVYEFFWQKNRKDKAYYKCCVCDRQARLLKKQYPHIAQLNADLRRVKVVHVVGTSIVDSDPLQGHHPNCHPLTNAESLTSRAKKAATGASHKKRASDPSSHAPHASQLLVASSPPEDALIDVVV</sequence>
<keyword evidence="2" id="KW-1185">Reference proteome</keyword>
<organism evidence="2 3">
    <name type="scientific">Plectus sambesii</name>
    <dbReference type="NCBI Taxonomy" id="2011161"/>
    <lineage>
        <taxon>Eukaryota</taxon>
        <taxon>Metazoa</taxon>
        <taxon>Ecdysozoa</taxon>
        <taxon>Nematoda</taxon>
        <taxon>Chromadorea</taxon>
        <taxon>Plectida</taxon>
        <taxon>Plectina</taxon>
        <taxon>Plectoidea</taxon>
        <taxon>Plectidae</taxon>
        <taxon>Plectus</taxon>
    </lineage>
</organism>
<reference evidence="3" key="1">
    <citation type="submission" date="2022-11" db="UniProtKB">
        <authorList>
            <consortium name="WormBaseParasite"/>
        </authorList>
    </citation>
    <scope>IDENTIFICATION</scope>
</reference>
<dbReference type="WBParaSite" id="PSAMB.scaffold1059size36538.g10669.t1">
    <property type="protein sequence ID" value="PSAMB.scaffold1059size36538.g10669.t1"/>
    <property type="gene ID" value="PSAMB.scaffold1059size36538.g10669"/>
</dbReference>